<dbReference type="AlphaFoldDB" id="B1X3J1"/>
<dbReference type="GeneID" id="6481267"/>
<dbReference type="PANTHER" id="PTHR35798:SF1">
    <property type="entry name" value="CELL DIVISION PROTEIN SEPF"/>
    <property type="match status" value="1"/>
</dbReference>
<evidence type="ECO:0000256" key="3">
    <source>
        <dbReference type="ARBA" id="ARBA00023306"/>
    </source>
</evidence>
<dbReference type="Gene3D" id="3.30.110.150">
    <property type="entry name" value="SepF-like protein"/>
    <property type="match status" value="1"/>
</dbReference>
<keyword evidence="5" id="KW-0934">Plastid</keyword>
<feature type="region of interest" description="Disordered" evidence="4">
    <location>
        <begin position="43"/>
        <end position="64"/>
    </location>
</feature>
<protein>
    <recommendedName>
        <fullName evidence="6">Cell division protein SepF</fullName>
    </recommendedName>
</protein>
<name>B1X3J1_PAUCH</name>
<evidence type="ECO:0000256" key="2">
    <source>
        <dbReference type="ARBA" id="ARBA00023210"/>
    </source>
</evidence>
<dbReference type="InterPro" id="IPR038594">
    <property type="entry name" value="SepF-like_sf"/>
</dbReference>
<geneLocation type="organellar chromatophore" evidence="5"/>
<keyword evidence="1" id="KW-0132">Cell division</keyword>
<reference evidence="5" key="2">
    <citation type="journal article" date="2008" name="Curr. Biol.">
        <title>Chromatophore genome sequence of Paulinella sheds light on acquisition of photosynthesis by eukaryotes.</title>
        <authorList>
            <person name="Nowack E.C.M."/>
            <person name="Melkonian M."/>
            <person name="Gloeckner G."/>
        </authorList>
    </citation>
    <scope>NUCLEOTIDE SEQUENCE [LARGE SCALE GENOMIC DNA]</scope>
</reference>
<keyword evidence="3" id="KW-0131">Cell cycle</keyword>
<dbReference type="EMBL" id="CP000815">
    <property type="protein sequence ID" value="ACB42510.1"/>
    <property type="molecule type" value="Genomic_DNA"/>
</dbReference>
<dbReference type="InterPro" id="IPR023052">
    <property type="entry name" value="Cell_div_SepF"/>
</dbReference>
<evidence type="ECO:0000256" key="4">
    <source>
        <dbReference type="SAM" id="MobiDB-lite"/>
    </source>
</evidence>
<evidence type="ECO:0000256" key="1">
    <source>
        <dbReference type="ARBA" id="ARBA00022618"/>
    </source>
</evidence>
<proteinExistence type="predicted"/>
<evidence type="ECO:0000313" key="5">
    <source>
        <dbReference type="EMBL" id="ACB42510.1"/>
    </source>
</evidence>
<keyword evidence="2" id="KW-0717">Septation</keyword>
<accession>B1X3J1</accession>
<dbReference type="RefSeq" id="YP_002048720.1">
    <property type="nucleotide sequence ID" value="NC_011087.1"/>
</dbReference>
<dbReference type="InterPro" id="IPR007561">
    <property type="entry name" value="Cell_div_SepF/SepF-rel"/>
</dbReference>
<organism evidence="5">
    <name type="scientific">Paulinella chromatophora</name>
    <dbReference type="NCBI Taxonomy" id="39717"/>
    <lineage>
        <taxon>Eukaryota</taxon>
        <taxon>Sar</taxon>
        <taxon>Rhizaria</taxon>
        <taxon>Cercozoa</taxon>
        <taxon>Imbricatea</taxon>
        <taxon>Silicofilosea</taxon>
        <taxon>Euglyphida</taxon>
        <taxon>Paulinellidae</taxon>
        <taxon>Paulinella</taxon>
    </lineage>
</organism>
<sequence length="303" mass="33886">MYPSLLNRLRSVVSGDDSLTHKYNDNLNPKLIGDRITNLPSPFIIPNSRKNHTQNTTRDSVNDYEINPNPNNANQDMPSDIEKNKLYNGISGPRNSLYKESTQSINTKFNLNDKTLGNKVIGIASIYETAVELIVVKPVKLHDVSVAIQILQANKTVMLNLSMMETEKAQRSIDLMSGVTFAIKGWQEQVSERIFLFAPESIDFKFKYDMKKQEANTAIWQNESALPATVTASSWTSYSTRLMEGGNINSSSSNSKSSPASKVMPISPWGKTSIFNNSYSSVSSVENDFCIMPKTKILREIDK</sequence>
<reference evidence="5" key="1">
    <citation type="submission" date="2007-08" db="EMBL/GenBank/DDBJ databases">
        <authorList>
            <person name="Gloeckner G."/>
            <person name="Nowack E."/>
            <person name="Melkonian M."/>
        </authorList>
    </citation>
    <scope>NUCLEOTIDE SEQUENCE</scope>
</reference>
<dbReference type="GO" id="GO:0051301">
    <property type="term" value="P:cell division"/>
    <property type="evidence" value="ECO:0007669"/>
    <property type="project" value="UniProtKB-KW"/>
</dbReference>
<gene>
    <name evidence="5" type="ordered locus">PCC_0051</name>
</gene>
<evidence type="ECO:0008006" key="6">
    <source>
        <dbReference type="Google" id="ProtNLM"/>
    </source>
</evidence>
<dbReference type="PANTHER" id="PTHR35798">
    <property type="entry name" value="CELL DIVISION PROTEIN SEPF"/>
    <property type="match status" value="1"/>
</dbReference>
<dbReference type="Pfam" id="PF04472">
    <property type="entry name" value="SepF"/>
    <property type="match status" value="1"/>
</dbReference>